<accession>A0A328ECY3</accession>
<feature type="region of interest" description="Disordered" evidence="1">
    <location>
        <begin position="69"/>
        <end position="91"/>
    </location>
</feature>
<evidence type="ECO:0000256" key="1">
    <source>
        <dbReference type="SAM" id="MobiDB-lite"/>
    </source>
</evidence>
<evidence type="ECO:0000313" key="3">
    <source>
        <dbReference type="Proteomes" id="UP000249390"/>
    </source>
</evidence>
<sequence>MDSDLKTEKKKLVESDKDEMNVEKEEEEVEESKFLLPCRRGGLSKKTGNPKLKVQWNDRNGENLLQILEFQPSDASDSDEEGSDSCVCRVM</sequence>
<protein>
    <submittedName>
        <fullName evidence="2">Uncharacterized protein</fullName>
    </submittedName>
</protein>
<gene>
    <name evidence="2" type="ORF">DM860_001666</name>
</gene>
<proteinExistence type="predicted"/>
<dbReference type="PANTHER" id="PTHR33401">
    <property type="entry name" value="LIGHT-HARVESTING COMPLEX-LIKE PROTEIN OHP2, CHLOROPLASTIC"/>
    <property type="match status" value="1"/>
</dbReference>
<evidence type="ECO:0000313" key="2">
    <source>
        <dbReference type="EMBL" id="RAL54538.1"/>
    </source>
</evidence>
<dbReference type="PANTHER" id="PTHR33401:SF2">
    <property type="entry name" value="OS03G0138400 PROTEIN"/>
    <property type="match status" value="1"/>
</dbReference>
<name>A0A328ECY3_9ASTE</name>
<feature type="compositionally biased region" description="Basic and acidic residues" evidence="1">
    <location>
        <begin position="1"/>
        <end position="23"/>
    </location>
</feature>
<reference evidence="2 3" key="1">
    <citation type="submission" date="2018-06" db="EMBL/GenBank/DDBJ databases">
        <title>The Genome of Cuscuta australis (Dodder) Provides Insight into the Evolution of Plant Parasitism.</title>
        <authorList>
            <person name="Liu H."/>
        </authorList>
    </citation>
    <scope>NUCLEOTIDE SEQUENCE [LARGE SCALE GENOMIC DNA]</scope>
    <source>
        <strain evidence="3">cv. Yunnan</strain>
        <tissue evidence="2">Vines</tissue>
    </source>
</reference>
<dbReference type="Proteomes" id="UP000249390">
    <property type="component" value="Unassembled WGS sequence"/>
</dbReference>
<dbReference type="EMBL" id="NQVE01000009">
    <property type="protein sequence ID" value="RAL54538.1"/>
    <property type="molecule type" value="Genomic_DNA"/>
</dbReference>
<organism evidence="2 3">
    <name type="scientific">Cuscuta australis</name>
    <dbReference type="NCBI Taxonomy" id="267555"/>
    <lineage>
        <taxon>Eukaryota</taxon>
        <taxon>Viridiplantae</taxon>
        <taxon>Streptophyta</taxon>
        <taxon>Embryophyta</taxon>
        <taxon>Tracheophyta</taxon>
        <taxon>Spermatophyta</taxon>
        <taxon>Magnoliopsida</taxon>
        <taxon>eudicotyledons</taxon>
        <taxon>Gunneridae</taxon>
        <taxon>Pentapetalae</taxon>
        <taxon>asterids</taxon>
        <taxon>lamiids</taxon>
        <taxon>Solanales</taxon>
        <taxon>Convolvulaceae</taxon>
        <taxon>Cuscuteae</taxon>
        <taxon>Cuscuta</taxon>
        <taxon>Cuscuta subgen. Grammica</taxon>
        <taxon>Cuscuta sect. Cleistogrammica</taxon>
    </lineage>
</organism>
<keyword evidence="3" id="KW-1185">Reference proteome</keyword>
<comment type="caution">
    <text evidence="2">The sequence shown here is derived from an EMBL/GenBank/DDBJ whole genome shotgun (WGS) entry which is preliminary data.</text>
</comment>
<feature type="region of interest" description="Disordered" evidence="1">
    <location>
        <begin position="1"/>
        <end position="28"/>
    </location>
</feature>
<dbReference type="AlphaFoldDB" id="A0A328ECY3"/>